<dbReference type="AlphaFoldDB" id="A0A4T0WYJ0"/>
<proteinExistence type="predicted"/>
<sequence>MQDSDRLNEKLHRISQIYNLPTVLSDDSLIVNSATTIDNYRTTIIPKHAINFNPNNIIDESQDDHIDNNNNNNLDLLSNNQVFLGHCIANNGGIPINNLSKIPSYQWGFKHEDGSNNNNSDISNSGIGNFNGNSISSLPGNVTTINSTGLNARMIRLPIINKHINKFDKHNDLITSTGKLQGGKVRSLMNGLPYYDYELIEHQIRSMNLHKKISFKASNTNTSWFSDSLNKTIDDVEYLHGQVILNQFINNKRLIRNYQWIHYWKKKLNTSIDYDIQNENLITLKQFNQLLKLRRQKFEKLMDEKTSLLKELYDLQKSNNNEDDDDKINTIKEKLFKFPETENEIDIFKLFENIEKEESSIPNLNSLRFGRNIDYNSSNQLIYEKEYSIDDPELEIIHKKLYDAIKAKQLIQDARSTNGIIHSKIVKLKRSPNPNALGFSNIKSCKPSYL</sequence>
<protein>
    <submittedName>
        <fullName evidence="1">Uncharacterized protein</fullName>
    </submittedName>
</protein>
<reference evidence="1 2" key="1">
    <citation type="journal article" date="2019" name="Front. Genet.">
        <title>Whole-Genome Sequencing of the Opportunistic Yeast Pathogen Candida inconspicua Uncovers Its Hybrid Origin.</title>
        <authorList>
            <person name="Mixao V."/>
            <person name="Hansen A.P."/>
            <person name="Saus E."/>
            <person name="Boekhout T."/>
            <person name="Lass-Florl C."/>
            <person name="Gabaldon T."/>
        </authorList>
    </citation>
    <scope>NUCLEOTIDE SEQUENCE [LARGE SCALE GENOMIC DNA]</scope>
    <source>
        <strain evidence="1 2">CBS 180</strain>
    </source>
</reference>
<evidence type="ECO:0000313" key="1">
    <source>
        <dbReference type="EMBL" id="TID17201.1"/>
    </source>
</evidence>
<keyword evidence="2" id="KW-1185">Reference proteome</keyword>
<accession>A0A4T0WYJ0</accession>
<organism evidence="1 2">
    <name type="scientific">Pichia inconspicua</name>
    <dbReference type="NCBI Taxonomy" id="52247"/>
    <lineage>
        <taxon>Eukaryota</taxon>
        <taxon>Fungi</taxon>
        <taxon>Dikarya</taxon>
        <taxon>Ascomycota</taxon>
        <taxon>Saccharomycotina</taxon>
        <taxon>Pichiomycetes</taxon>
        <taxon>Pichiales</taxon>
        <taxon>Pichiaceae</taxon>
        <taxon>Pichia</taxon>
    </lineage>
</organism>
<dbReference type="STRING" id="52247.A0A4T0WYJ0"/>
<dbReference type="EMBL" id="SELW01000638">
    <property type="protein sequence ID" value="TID17201.1"/>
    <property type="molecule type" value="Genomic_DNA"/>
</dbReference>
<dbReference type="Proteomes" id="UP000307173">
    <property type="component" value="Unassembled WGS sequence"/>
</dbReference>
<gene>
    <name evidence="1" type="ORF">CANINC_004060</name>
</gene>
<name>A0A4T0WYJ0_9ASCO</name>
<dbReference type="OrthoDB" id="3987184at2759"/>
<comment type="caution">
    <text evidence="1">The sequence shown here is derived from an EMBL/GenBank/DDBJ whole genome shotgun (WGS) entry which is preliminary data.</text>
</comment>
<evidence type="ECO:0000313" key="2">
    <source>
        <dbReference type="Proteomes" id="UP000307173"/>
    </source>
</evidence>